<feature type="binding site" evidence="4">
    <location>
        <position position="177"/>
    </location>
    <ligand>
        <name>molybdate</name>
        <dbReference type="ChEBI" id="CHEBI:36264"/>
    </ligand>
</feature>
<dbReference type="Gene3D" id="3.40.190.10">
    <property type="entry name" value="Periplasmic binding protein-like II"/>
    <property type="match status" value="2"/>
</dbReference>
<proteinExistence type="inferred from homology"/>
<evidence type="ECO:0000256" key="1">
    <source>
        <dbReference type="ARBA" id="ARBA00009175"/>
    </source>
</evidence>
<comment type="caution">
    <text evidence="6">The sequence shown here is derived from an EMBL/GenBank/DDBJ whole genome shotgun (WGS) entry which is preliminary data.</text>
</comment>
<dbReference type="SUPFAM" id="SSF53850">
    <property type="entry name" value="Periplasmic binding protein-like II"/>
    <property type="match status" value="1"/>
</dbReference>
<dbReference type="PANTHER" id="PTHR30632">
    <property type="entry name" value="MOLYBDATE-BINDING PERIPLASMIC PROTEIN"/>
    <property type="match status" value="1"/>
</dbReference>
<dbReference type="Pfam" id="PF13531">
    <property type="entry name" value="SBP_bac_11"/>
    <property type="match status" value="1"/>
</dbReference>
<dbReference type="GO" id="GO:0046872">
    <property type="term" value="F:metal ion binding"/>
    <property type="evidence" value="ECO:0007669"/>
    <property type="project" value="UniProtKB-KW"/>
</dbReference>
<evidence type="ECO:0000256" key="4">
    <source>
        <dbReference type="PIRSR" id="PIRSR004846-1"/>
    </source>
</evidence>
<dbReference type="AlphaFoldDB" id="A0AAW3ZJQ2"/>
<sequence>MAKTAGWAGFRTGALRLALCLLPVLGPALPAQAAEPLRVAAASDLRSVWLALSTEFKRHTEIEVSPSFAASGKLSQQIEQGAPFDVFLSADQDFVERLQAQGLTQGTPVQYTRGQLGLWVREDSRIEHLHQLGERLQGKLVMANPRHAPYGMRAEEVLRGSGQWEQCQSHLVLGENVAQAAQLVISGEAEAALLATSYKDEVAGGRWLTIDPGLHRPLWQVGVMLHTERRDAAQQWLDFLLSEPAQVIFRQRGFLPLDSAPSRPDQVAGQP</sequence>
<evidence type="ECO:0000256" key="3">
    <source>
        <dbReference type="ARBA" id="ARBA00022729"/>
    </source>
</evidence>
<dbReference type="PIRSF" id="PIRSF004846">
    <property type="entry name" value="ModA"/>
    <property type="match status" value="1"/>
</dbReference>
<evidence type="ECO:0000256" key="5">
    <source>
        <dbReference type="SAM" id="SignalP"/>
    </source>
</evidence>
<gene>
    <name evidence="6" type="primary">modA</name>
    <name evidence="6" type="ORF">IFO71_11380</name>
</gene>
<keyword evidence="7" id="KW-1185">Reference proteome</keyword>
<evidence type="ECO:0000313" key="6">
    <source>
        <dbReference type="EMBL" id="MBD8526338.1"/>
    </source>
</evidence>
<dbReference type="Proteomes" id="UP000613768">
    <property type="component" value="Unassembled WGS sequence"/>
</dbReference>
<reference evidence="6 7" key="1">
    <citation type="submission" date="2020-09" db="EMBL/GenBank/DDBJ databases">
        <title>Pseudoxanthomonas sp. CAU 1598 isolated from sand of Yaerae Beach.</title>
        <authorList>
            <person name="Kim W."/>
        </authorList>
    </citation>
    <scope>NUCLEOTIDE SEQUENCE [LARGE SCALE GENOMIC DNA]</scope>
    <source>
        <strain evidence="6 7">CAU 1598</strain>
    </source>
</reference>
<organism evidence="6 7">
    <name type="scientific">Pseudomarimonas arenosa</name>
    <dbReference type="NCBI Taxonomy" id="2774145"/>
    <lineage>
        <taxon>Bacteria</taxon>
        <taxon>Pseudomonadati</taxon>
        <taxon>Pseudomonadota</taxon>
        <taxon>Gammaproteobacteria</taxon>
        <taxon>Lysobacterales</taxon>
        <taxon>Lysobacteraceae</taxon>
        <taxon>Pseudomarimonas</taxon>
    </lineage>
</organism>
<dbReference type="EMBL" id="JACYTR010000021">
    <property type="protein sequence ID" value="MBD8526338.1"/>
    <property type="molecule type" value="Genomic_DNA"/>
</dbReference>
<dbReference type="GO" id="GO:0030973">
    <property type="term" value="F:molybdate ion binding"/>
    <property type="evidence" value="ECO:0007669"/>
    <property type="project" value="TreeGrafter"/>
</dbReference>
<comment type="similarity">
    <text evidence="1">Belongs to the bacterial solute-binding protein ModA family.</text>
</comment>
<dbReference type="PANTHER" id="PTHR30632:SF14">
    <property type="entry name" value="TUNGSTATE_MOLYBDATE_CHROMATE-BINDING PROTEIN MODA"/>
    <property type="match status" value="1"/>
</dbReference>
<feature type="binding site" evidence="4">
    <location>
        <position position="71"/>
    </location>
    <ligand>
        <name>molybdate</name>
        <dbReference type="ChEBI" id="CHEBI:36264"/>
    </ligand>
</feature>
<dbReference type="InterPro" id="IPR050682">
    <property type="entry name" value="ModA/WtpA"/>
</dbReference>
<name>A0AAW3ZJQ2_9GAMM</name>
<dbReference type="GO" id="GO:0015689">
    <property type="term" value="P:molybdate ion transport"/>
    <property type="evidence" value="ECO:0007669"/>
    <property type="project" value="InterPro"/>
</dbReference>
<dbReference type="InterPro" id="IPR005950">
    <property type="entry name" value="ModA"/>
</dbReference>
<keyword evidence="2 4" id="KW-0479">Metal-binding</keyword>
<accession>A0AAW3ZJQ2</accession>
<keyword evidence="4" id="KW-0500">Molybdenum</keyword>
<keyword evidence="3 5" id="KW-0732">Signal</keyword>
<evidence type="ECO:0000313" key="7">
    <source>
        <dbReference type="Proteomes" id="UP000613768"/>
    </source>
</evidence>
<dbReference type="RefSeq" id="WP_192029760.1">
    <property type="nucleotide sequence ID" value="NZ_JACYTR010000021.1"/>
</dbReference>
<dbReference type="NCBIfam" id="TIGR01256">
    <property type="entry name" value="modA"/>
    <property type="match status" value="1"/>
</dbReference>
<evidence type="ECO:0000256" key="2">
    <source>
        <dbReference type="ARBA" id="ARBA00022723"/>
    </source>
</evidence>
<feature type="signal peptide" evidence="5">
    <location>
        <begin position="1"/>
        <end position="33"/>
    </location>
</feature>
<feature type="chain" id="PRO_5043531583" evidence="5">
    <location>
        <begin position="34"/>
        <end position="271"/>
    </location>
</feature>
<protein>
    <submittedName>
        <fullName evidence="6">Molybdate ABC transporter substrate-binding protein</fullName>
    </submittedName>
</protein>